<comment type="caution">
    <text evidence="2">The sequence shown here is derived from an EMBL/GenBank/DDBJ whole genome shotgun (WGS) entry which is preliminary data.</text>
</comment>
<protein>
    <submittedName>
        <fullName evidence="2">Uncharacterized protein</fullName>
    </submittedName>
</protein>
<dbReference type="Proteomes" id="UP001551584">
    <property type="component" value="Unassembled WGS sequence"/>
</dbReference>
<gene>
    <name evidence="2" type="ORF">AB0D95_20870</name>
</gene>
<evidence type="ECO:0000256" key="1">
    <source>
        <dbReference type="SAM" id="MobiDB-lite"/>
    </source>
</evidence>
<sequence>MPDASMSADDSSDCTNPELARALGLVQQYDSMEDPQLRSDFLDAMGITRPVIDNLRRFIARENRKAAQARAMDSGPGVEKGEVGHEFRQKSRIHPKRRSQPMSGPPGRKDIRRHRRRIRIPRHPKGYLVIIIPLP</sequence>
<proteinExistence type="predicted"/>
<feature type="compositionally biased region" description="Basic residues" evidence="1">
    <location>
        <begin position="90"/>
        <end position="99"/>
    </location>
</feature>
<keyword evidence="3" id="KW-1185">Reference proteome</keyword>
<name>A0ABV3EU60_9ACTN</name>
<evidence type="ECO:0000313" key="3">
    <source>
        <dbReference type="Proteomes" id="UP001551584"/>
    </source>
</evidence>
<evidence type="ECO:0000313" key="2">
    <source>
        <dbReference type="EMBL" id="MEU9579691.1"/>
    </source>
</evidence>
<organism evidence="2 3">
    <name type="scientific">Streptomyces chilikensis</name>
    <dbReference type="NCBI Taxonomy" id="1194079"/>
    <lineage>
        <taxon>Bacteria</taxon>
        <taxon>Bacillati</taxon>
        <taxon>Actinomycetota</taxon>
        <taxon>Actinomycetes</taxon>
        <taxon>Kitasatosporales</taxon>
        <taxon>Streptomycetaceae</taxon>
        <taxon>Streptomyces</taxon>
    </lineage>
</organism>
<dbReference type="RefSeq" id="WP_359274827.1">
    <property type="nucleotide sequence ID" value="NZ_JBEZNA010000053.1"/>
</dbReference>
<accession>A0ABV3EU60</accession>
<dbReference type="EMBL" id="JBEZNA010000053">
    <property type="protein sequence ID" value="MEU9579691.1"/>
    <property type="molecule type" value="Genomic_DNA"/>
</dbReference>
<feature type="region of interest" description="Disordered" evidence="1">
    <location>
        <begin position="67"/>
        <end position="112"/>
    </location>
</feature>
<reference evidence="2 3" key="1">
    <citation type="submission" date="2024-06" db="EMBL/GenBank/DDBJ databases">
        <title>The Natural Products Discovery Center: Release of the First 8490 Sequenced Strains for Exploring Actinobacteria Biosynthetic Diversity.</title>
        <authorList>
            <person name="Kalkreuter E."/>
            <person name="Kautsar S.A."/>
            <person name="Yang D."/>
            <person name="Bader C.D."/>
            <person name="Teijaro C.N."/>
            <person name="Fluegel L."/>
            <person name="Davis C.M."/>
            <person name="Simpson J.R."/>
            <person name="Lauterbach L."/>
            <person name="Steele A.D."/>
            <person name="Gui C."/>
            <person name="Meng S."/>
            <person name="Li G."/>
            <person name="Viehrig K."/>
            <person name="Ye F."/>
            <person name="Su P."/>
            <person name="Kiefer A.F."/>
            <person name="Nichols A."/>
            <person name="Cepeda A.J."/>
            <person name="Yan W."/>
            <person name="Fan B."/>
            <person name="Jiang Y."/>
            <person name="Adhikari A."/>
            <person name="Zheng C.-J."/>
            <person name="Schuster L."/>
            <person name="Cowan T.M."/>
            <person name="Smanski M.J."/>
            <person name="Chevrette M.G."/>
            <person name="De Carvalho L.P.S."/>
            <person name="Shen B."/>
        </authorList>
    </citation>
    <scope>NUCLEOTIDE SEQUENCE [LARGE SCALE GENOMIC DNA]</scope>
    <source>
        <strain evidence="2 3">NPDC048117</strain>
    </source>
</reference>
<feature type="compositionally biased region" description="Basic and acidic residues" evidence="1">
    <location>
        <begin position="79"/>
        <end position="89"/>
    </location>
</feature>